<reference evidence="2" key="1">
    <citation type="submission" date="2020-10" db="EMBL/GenBank/DDBJ databases">
        <title>Whole-genome sequence of Luteibacter sp. EIF3.</title>
        <authorList>
            <person name="Friedrich I."/>
            <person name="Hertel R."/>
            <person name="Daniel R."/>
        </authorList>
    </citation>
    <scope>NUCLEOTIDE SEQUENCE</scope>
    <source>
        <strain evidence="2">EIF3</strain>
    </source>
</reference>
<dbReference type="Proteomes" id="UP001056681">
    <property type="component" value="Chromosome"/>
</dbReference>
<dbReference type="EMBL" id="CP063231">
    <property type="protein sequence ID" value="URL59654.1"/>
    <property type="molecule type" value="Genomic_DNA"/>
</dbReference>
<sequence>MANEKNRPPQHPGQNDPPKDRRGPTEQPPTDASGDPLDDTGEDNHQKK</sequence>
<feature type="region of interest" description="Disordered" evidence="1">
    <location>
        <begin position="1"/>
        <end position="48"/>
    </location>
</feature>
<accession>A0ABY4T438</accession>
<evidence type="ECO:0000313" key="2">
    <source>
        <dbReference type="EMBL" id="URL59654.1"/>
    </source>
</evidence>
<name>A0ABY4T438_9GAMM</name>
<gene>
    <name evidence="2" type="ORF">IM816_06030</name>
</gene>
<proteinExistence type="predicted"/>
<protein>
    <submittedName>
        <fullName evidence="2">Uncharacterized protein</fullName>
    </submittedName>
</protein>
<organism evidence="2 3">
    <name type="scientific">Luteibacter flocculans</name>
    <dbReference type="NCBI Taxonomy" id="2780091"/>
    <lineage>
        <taxon>Bacteria</taxon>
        <taxon>Pseudomonadati</taxon>
        <taxon>Pseudomonadota</taxon>
        <taxon>Gammaproteobacteria</taxon>
        <taxon>Lysobacterales</taxon>
        <taxon>Rhodanobacteraceae</taxon>
        <taxon>Luteibacter</taxon>
    </lineage>
</organism>
<evidence type="ECO:0000313" key="3">
    <source>
        <dbReference type="Proteomes" id="UP001056681"/>
    </source>
</evidence>
<keyword evidence="3" id="KW-1185">Reference proteome</keyword>
<evidence type="ECO:0000256" key="1">
    <source>
        <dbReference type="SAM" id="MobiDB-lite"/>
    </source>
</evidence>
<dbReference type="RefSeq" id="WP_177257417.1">
    <property type="nucleotide sequence ID" value="NZ_CP063231.1"/>
</dbReference>